<dbReference type="EMBL" id="QHJG01000013">
    <property type="protein sequence ID" value="PWY55949.1"/>
    <property type="molecule type" value="Genomic_DNA"/>
</dbReference>
<dbReference type="Proteomes" id="UP000247152">
    <property type="component" value="Unassembled WGS sequence"/>
</dbReference>
<evidence type="ECO:0000313" key="2">
    <source>
        <dbReference type="Proteomes" id="UP000247152"/>
    </source>
</evidence>
<dbReference type="AlphaFoldDB" id="A0A317U3L0"/>
<organism evidence="1 2">
    <name type="scientific">Legionella qingyii</name>
    <dbReference type="NCBI Taxonomy" id="2184757"/>
    <lineage>
        <taxon>Bacteria</taxon>
        <taxon>Pseudomonadati</taxon>
        <taxon>Pseudomonadota</taxon>
        <taxon>Gammaproteobacteria</taxon>
        <taxon>Legionellales</taxon>
        <taxon>Legionellaceae</taxon>
        <taxon>Legionella</taxon>
    </lineage>
</organism>
<reference evidence="1 2" key="1">
    <citation type="submission" date="2018-05" db="EMBL/GenBank/DDBJ databases">
        <title>Legionella qingyii sp.nov., whole genome shotgun sequence.</title>
        <authorList>
            <person name="Wu H."/>
            <person name="Zhu Q."/>
            <person name="Hu C."/>
        </authorList>
    </citation>
    <scope>NUCLEOTIDE SEQUENCE [LARGE SCALE GENOMIC DNA]</scope>
    <source>
        <strain evidence="1 2">HEB18</strain>
    </source>
</reference>
<protein>
    <submittedName>
        <fullName evidence="1">Uncharacterized protein</fullName>
    </submittedName>
</protein>
<gene>
    <name evidence="1" type="ORF">DGG96_09445</name>
</gene>
<accession>A0A317U3L0</accession>
<proteinExistence type="predicted"/>
<evidence type="ECO:0000313" key="1">
    <source>
        <dbReference type="EMBL" id="PWY55949.1"/>
    </source>
</evidence>
<sequence length="64" mass="7490">MTDQITVVYIVNQLEDIERYLITLSQNVVYIRHVHHGIHVSKVSLDFVFYKNSVELKDEVDSVV</sequence>
<name>A0A317U3L0_9GAMM</name>
<comment type="caution">
    <text evidence="1">The sequence shown here is derived from an EMBL/GenBank/DDBJ whole genome shotgun (WGS) entry which is preliminary data.</text>
</comment>